<organism evidence="3 4">
    <name type="scientific">Tetradesmus obliquus</name>
    <name type="common">Green alga</name>
    <name type="synonym">Acutodesmus obliquus</name>
    <dbReference type="NCBI Taxonomy" id="3088"/>
    <lineage>
        <taxon>Eukaryota</taxon>
        <taxon>Viridiplantae</taxon>
        <taxon>Chlorophyta</taxon>
        <taxon>core chlorophytes</taxon>
        <taxon>Chlorophyceae</taxon>
        <taxon>CS clade</taxon>
        <taxon>Sphaeropleales</taxon>
        <taxon>Scenedesmaceae</taxon>
        <taxon>Tetradesmus</taxon>
    </lineage>
</organism>
<dbReference type="PANTHER" id="PTHR35532">
    <property type="entry name" value="SIMILAR TO POLYHYDROXYALKANOATE DEPOLYMERASE"/>
    <property type="match status" value="1"/>
</dbReference>
<evidence type="ECO:0000313" key="4">
    <source>
        <dbReference type="Proteomes" id="UP001244341"/>
    </source>
</evidence>
<dbReference type="InterPro" id="IPR010502">
    <property type="entry name" value="Carb-bd_dom_fam9"/>
</dbReference>
<keyword evidence="4" id="KW-1185">Reference proteome</keyword>
<proteinExistence type="predicted"/>
<reference evidence="3 4" key="1">
    <citation type="submission" date="2023-05" db="EMBL/GenBank/DDBJ databases">
        <title>A 100% complete, gapless, phased diploid assembly of the Scenedesmus obliquus UTEX 3031 genome.</title>
        <authorList>
            <person name="Biondi T.C."/>
            <person name="Hanschen E.R."/>
            <person name="Kwon T."/>
            <person name="Eng W."/>
            <person name="Kruse C.P.S."/>
            <person name="Koehler S.I."/>
            <person name="Kunde Y."/>
            <person name="Gleasner C.D."/>
            <person name="You Mak K.T."/>
            <person name="Polle J."/>
            <person name="Hovde B.T."/>
            <person name="Starkenburg S.R."/>
        </authorList>
    </citation>
    <scope>NUCLEOTIDE SEQUENCE [LARGE SCALE GENOMIC DNA]</scope>
    <source>
        <strain evidence="3 4">DOE0152z</strain>
    </source>
</reference>
<feature type="compositionally biased region" description="Low complexity" evidence="1">
    <location>
        <begin position="382"/>
        <end position="410"/>
    </location>
</feature>
<dbReference type="EMBL" id="CP126214">
    <property type="protein sequence ID" value="WIA15896.1"/>
    <property type="molecule type" value="Genomic_DNA"/>
</dbReference>
<dbReference type="PANTHER" id="PTHR35532:SF5">
    <property type="entry name" value="CARBOHYDRATE-BINDING DOMAIN-CONTAINING PROTEIN"/>
    <property type="match status" value="1"/>
</dbReference>
<feature type="region of interest" description="Disordered" evidence="1">
    <location>
        <begin position="374"/>
        <end position="410"/>
    </location>
</feature>
<dbReference type="CDD" id="cd09620">
    <property type="entry name" value="CBM9_like_3"/>
    <property type="match status" value="1"/>
</dbReference>
<evidence type="ECO:0000313" key="3">
    <source>
        <dbReference type="EMBL" id="WIA15896.1"/>
    </source>
</evidence>
<protein>
    <recommendedName>
        <fullName evidence="2">Carbohydrate-binding domain-containing protein</fullName>
    </recommendedName>
</protein>
<dbReference type="Pfam" id="PF06452">
    <property type="entry name" value="CBM9_1"/>
    <property type="match status" value="1"/>
</dbReference>
<evidence type="ECO:0000256" key="1">
    <source>
        <dbReference type="SAM" id="MobiDB-lite"/>
    </source>
</evidence>
<name>A0ABY8U361_TETOB</name>
<dbReference type="Proteomes" id="UP001244341">
    <property type="component" value="Chromosome 7b"/>
</dbReference>
<dbReference type="SUPFAM" id="SSF49344">
    <property type="entry name" value="CBD9-like"/>
    <property type="match status" value="1"/>
</dbReference>
<gene>
    <name evidence="3" type="ORF">OEZ85_012645</name>
</gene>
<dbReference type="Gene3D" id="2.60.40.1190">
    <property type="match status" value="1"/>
</dbReference>
<feature type="domain" description="Carbohydrate-binding" evidence="2">
    <location>
        <begin position="41"/>
        <end position="133"/>
    </location>
</feature>
<sequence>MLCAQAQQEEVPLPYGQLHSKPAPPGYVARKCTTAAGSPVIDGQLDDACWQAADWTSKFVDIVGPQWGQPWFSTRVKMAWDDAALYIAAALEEPRAFAIQTLHDSIIFKDNDFEVFIDPDGDNWMYYELEVNALGKVWDLFLVRPYRNGGPPVMNWETVAPAEPTETAGPTGWQPLSLGVAVQGAVNAAEESQGWSVELALPWSLLKQAAQRATPPKAGDQWRINFSRVQWNVTWDEQLQTYVKEPADQPGYNWVWAPQWQVQMHQPETWGYLQFSDAHAELHTLDSSNSDSSSGGGDSKARSCADEFVADPTWPARALLMDVYHSQTQCWQEKGRFCSSLAEMGIDCQQPVGDALQVHITPFSFVASTTVPAQGQAEPCDSSSSSSSGSSSSGSSSSSSSSSGSSSSSSSNHIMVLVNQLGRLAQFPVDAQGRAVPGAAYNPFDGNSQWLPDEQSRRTLCVGRAAAAAETT</sequence>
<evidence type="ECO:0000259" key="2">
    <source>
        <dbReference type="Pfam" id="PF06452"/>
    </source>
</evidence>
<accession>A0ABY8U361</accession>